<reference evidence="9 10" key="1">
    <citation type="submission" date="2019-02" db="EMBL/GenBank/DDBJ databases">
        <title>The genomic architecture of introgression among sibling species of bacteria.</title>
        <authorList>
            <person name="Cavassim M.I.A."/>
            <person name="Moeskjaer S."/>
            <person name="Moslemi C."/>
            <person name="Fields B."/>
            <person name="Bachmann A."/>
            <person name="Vilhjalmsson B."/>
            <person name="Schierup M.H."/>
            <person name="Young J.P.W."/>
            <person name="Andersen S.U."/>
        </authorList>
    </citation>
    <scope>NUCLEOTIDE SEQUENCE [LARGE SCALE GENOMIC DNA]</scope>
    <source>
        <strain evidence="9 10">SM145A</strain>
        <plasmid evidence="9">pSM145A_Rh05</plasmid>
    </source>
</reference>
<protein>
    <submittedName>
        <fullName evidence="9">Methyl-accepting chemotaxis protein</fullName>
    </submittedName>
</protein>
<keyword evidence="9" id="KW-0614">Plasmid</keyword>
<keyword evidence="6" id="KW-0472">Membrane</keyword>
<name>A0A4Q8XTV9_RHILE</name>
<gene>
    <name evidence="9" type="ORF">ELI03_32680</name>
</gene>
<dbReference type="GO" id="GO:0007165">
    <property type="term" value="P:signal transduction"/>
    <property type="evidence" value="ECO:0007669"/>
    <property type="project" value="UniProtKB-KW"/>
</dbReference>
<comment type="similarity">
    <text evidence="3">Belongs to the methyl-accepting chemotaxis (MCP) protein family.</text>
</comment>
<feature type="domain" description="HAMP" evidence="8">
    <location>
        <begin position="291"/>
        <end position="343"/>
    </location>
</feature>
<evidence type="ECO:0000256" key="3">
    <source>
        <dbReference type="ARBA" id="ARBA00029447"/>
    </source>
</evidence>
<dbReference type="PROSITE" id="PS50111">
    <property type="entry name" value="CHEMOTAXIS_TRANSDUC_2"/>
    <property type="match status" value="1"/>
</dbReference>
<dbReference type="Gene3D" id="6.10.340.10">
    <property type="match status" value="1"/>
</dbReference>
<dbReference type="InterPro" id="IPR003660">
    <property type="entry name" value="HAMP_dom"/>
</dbReference>
<keyword evidence="5" id="KW-0175">Coiled coil</keyword>
<dbReference type="CDD" id="cd11386">
    <property type="entry name" value="MCP_signal"/>
    <property type="match status" value="1"/>
</dbReference>
<dbReference type="SUPFAM" id="SSF58104">
    <property type="entry name" value="Methyl-accepting chemotaxis protein (MCP) signaling domain"/>
    <property type="match status" value="1"/>
</dbReference>
<proteinExistence type="inferred from homology"/>
<dbReference type="SUPFAM" id="SSF158472">
    <property type="entry name" value="HAMP domain-like"/>
    <property type="match status" value="1"/>
</dbReference>
<sequence>MKLTISRKLFAFAFIVSVGIGGALVFETSTINRLKVTGPVYDELIDSKDLVADILPPPLFLVEAYMLAYEAASHPEMTDADVKGLQKLRIDYGQRRDHWGRSYLPSHLKAQLANEVVGSGDLFWRAVDEAYLPALSRKDAAALDQALDALADRYHVHEAAVLKLVDAANDYQARTEKAAEQEVEGRTLLALVAGLLALALFIGGAIYLRLNVVGAVTRMTSRMASMADGDLERSIPFEKRADEIGLMAKALGVFRQASLDKIRLENEARREQAVSEGERAEREARTAREAAELQEIVATLGAGLARLAECNIRMTIDQPFVGEFERLRHDFNNSIAAFQTTLEQVLSQTTQIDDSGQEMRTAADNLARRTEQQAAALEETSAALEQVTSTVKVSAEHTLETRSLVRETKECAAVSGKIVKDAVAAMSRIETASQEIAQIIGVIDEIAFQTNLLALNAGVEAARAGDSGKGFAVVAQEVRELAQRSARAAREIKDLIGNSTQEVSKGVKHVGEAGRAIDQIDTFVRRIDQNIDAIATAASEQSVGLQQIASAVNEIDQMTQQNAAMVEETSAVSHALADGVQRLAGLVGRFKLNRRGAIREPGSEVERNGAYNRAASSRAIRAA</sequence>
<dbReference type="SMART" id="SM00304">
    <property type="entry name" value="HAMP"/>
    <property type="match status" value="2"/>
</dbReference>
<feature type="transmembrane region" description="Helical" evidence="6">
    <location>
        <begin position="188"/>
        <end position="210"/>
    </location>
</feature>
<dbReference type="SMART" id="SM00283">
    <property type="entry name" value="MA"/>
    <property type="match status" value="1"/>
</dbReference>
<accession>A0A4Q8XTV9</accession>
<feature type="domain" description="HAMP" evidence="8">
    <location>
        <begin position="210"/>
        <end position="263"/>
    </location>
</feature>
<dbReference type="PANTHER" id="PTHR43531:SF11">
    <property type="entry name" value="METHYL-ACCEPTING CHEMOTAXIS PROTEIN 3"/>
    <property type="match status" value="1"/>
</dbReference>
<dbReference type="PANTHER" id="PTHR43531">
    <property type="entry name" value="PROTEIN ICFG"/>
    <property type="match status" value="1"/>
</dbReference>
<geneLocation type="plasmid" evidence="9">
    <name>pSM145A_Rh05</name>
</geneLocation>
<keyword evidence="6" id="KW-1133">Transmembrane helix</keyword>
<evidence type="ECO:0000256" key="6">
    <source>
        <dbReference type="SAM" id="Phobius"/>
    </source>
</evidence>
<evidence type="ECO:0000313" key="10">
    <source>
        <dbReference type="Proteomes" id="UP000293652"/>
    </source>
</evidence>
<evidence type="ECO:0000256" key="2">
    <source>
        <dbReference type="ARBA" id="ARBA00022500"/>
    </source>
</evidence>
<comment type="subcellular location">
    <subcellularLocation>
        <location evidence="1">Membrane</location>
    </subcellularLocation>
</comment>
<dbReference type="GO" id="GO:0016020">
    <property type="term" value="C:membrane"/>
    <property type="evidence" value="ECO:0007669"/>
    <property type="project" value="UniProtKB-SubCell"/>
</dbReference>
<evidence type="ECO:0000259" key="8">
    <source>
        <dbReference type="PROSITE" id="PS50885"/>
    </source>
</evidence>
<dbReference type="InterPro" id="IPR004089">
    <property type="entry name" value="MCPsignal_dom"/>
</dbReference>
<evidence type="ECO:0000313" key="9">
    <source>
        <dbReference type="EMBL" id="TAX66282.1"/>
    </source>
</evidence>
<dbReference type="FunFam" id="1.10.287.950:FF:000001">
    <property type="entry name" value="Methyl-accepting chemotaxis sensory transducer"/>
    <property type="match status" value="1"/>
</dbReference>
<keyword evidence="4" id="KW-0807">Transducer</keyword>
<evidence type="ECO:0000259" key="7">
    <source>
        <dbReference type="PROSITE" id="PS50111"/>
    </source>
</evidence>
<keyword evidence="2" id="KW-0145">Chemotaxis</keyword>
<keyword evidence="6" id="KW-0812">Transmembrane</keyword>
<dbReference type="Pfam" id="PF00672">
    <property type="entry name" value="HAMP"/>
    <property type="match status" value="1"/>
</dbReference>
<dbReference type="Pfam" id="PF00015">
    <property type="entry name" value="MCPsignal"/>
    <property type="match status" value="1"/>
</dbReference>
<organism evidence="9 10">
    <name type="scientific">Rhizobium leguminosarum</name>
    <dbReference type="NCBI Taxonomy" id="384"/>
    <lineage>
        <taxon>Bacteria</taxon>
        <taxon>Pseudomonadati</taxon>
        <taxon>Pseudomonadota</taxon>
        <taxon>Alphaproteobacteria</taxon>
        <taxon>Hyphomicrobiales</taxon>
        <taxon>Rhizobiaceae</taxon>
        <taxon>Rhizobium/Agrobacterium group</taxon>
        <taxon>Rhizobium</taxon>
    </lineage>
</organism>
<evidence type="ECO:0000256" key="4">
    <source>
        <dbReference type="PROSITE-ProRule" id="PRU00284"/>
    </source>
</evidence>
<dbReference type="CDD" id="cd06225">
    <property type="entry name" value="HAMP"/>
    <property type="match status" value="1"/>
</dbReference>
<evidence type="ECO:0000256" key="5">
    <source>
        <dbReference type="SAM" id="Coils"/>
    </source>
</evidence>
<evidence type="ECO:0000256" key="1">
    <source>
        <dbReference type="ARBA" id="ARBA00004370"/>
    </source>
</evidence>
<comment type="caution">
    <text evidence="9">The sequence shown here is derived from an EMBL/GenBank/DDBJ whole genome shotgun (WGS) entry which is preliminary data.</text>
</comment>
<dbReference type="AlphaFoldDB" id="A0A4Q8XTV9"/>
<dbReference type="InterPro" id="IPR051310">
    <property type="entry name" value="MCP_chemotaxis"/>
</dbReference>
<dbReference type="GO" id="GO:0006935">
    <property type="term" value="P:chemotaxis"/>
    <property type="evidence" value="ECO:0007669"/>
    <property type="project" value="UniProtKB-KW"/>
</dbReference>
<dbReference type="PROSITE" id="PS50885">
    <property type="entry name" value="HAMP"/>
    <property type="match status" value="2"/>
</dbReference>
<dbReference type="EMBL" id="SIPC01000005">
    <property type="protein sequence ID" value="TAX66282.1"/>
    <property type="molecule type" value="Genomic_DNA"/>
</dbReference>
<feature type="domain" description="Methyl-accepting transducer" evidence="7">
    <location>
        <begin position="348"/>
        <end position="577"/>
    </location>
</feature>
<dbReference type="Gene3D" id="1.10.287.950">
    <property type="entry name" value="Methyl-accepting chemotaxis protein"/>
    <property type="match status" value="1"/>
</dbReference>
<feature type="coiled-coil region" evidence="5">
    <location>
        <begin position="360"/>
        <end position="387"/>
    </location>
</feature>
<dbReference type="Proteomes" id="UP000293652">
    <property type="component" value="Unassembled WGS sequence"/>
</dbReference>